<dbReference type="InterPro" id="IPR000467">
    <property type="entry name" value="G_patch_dom"/>
</dbReference>
<feature type="compositionally biased region" description="Basic and acidic residues" evidence="9">
    <location>
        <begin position="101"/>
        <end position="111"/>
    </location>
</feature>
<dbReference type="InterPro" id="IPR051189">
    <property type="entry name" value="Splicing_assoc_domain"/>
</dbReference>
<feature type="region of interest" description="Disordered" evidence="9">
    <location>
        <begin position="1"/>
        <end position="115"/>
    </location>
</feature>
<comment type="similarity">
    <text evidence="3">Belongs to the SQS1 family.</text>
</comment>
<comment type="subcellular location">
    <subcellularLocation>
        <location evidence="2">Cytoplasm</location>
    </subcellularLocation>
    <subcellularLocation>
        <location evidence="1">Nucleus</location>
    </subcellularLocation>
</comment>
<dbReference type="GO" id="GO:0008380">
    <property type="term" value="P:RNA splicing"/>
    <property type="evidence" value="ECO:0007669"/>
    <property type="project" value="UniProtKB-KW"/>
</dbReference>
<dbReference type="GO" id="GO:0005634">
    <property type="term" value="C:nucleus"/>
    <property type="evidence" value="ECO:0007669"/>
    <property type="project" value="UniProtKB-SubCell"/>
</dbReference>
<evidence type="ECO:0000256" key="4">
    <source>
        <dbReference type="ARBA" id="ARBA00018964"/>
    </source>
</evidence>
<dbReference type="CDD" id="cd02646">
    <property type="entry name" value="R3H_G-patch"/>
    <property type="match status" value="1"/>
</dbReference>
<dbReference type="Proteomes" id="UP000509704">
    <property type="component" value="Chromosome 4"/>
</dbReference>
<feature type="region of interest" description="Disordered" evidence="9">
    <location>
        <begin position="291"/>
        <end position="313"/>
    </location>
</feature>
<sequence length="776" mass="88180">MAKRHSHYRDTSRSNRRGGYKGSKKGSRGHKKKAEAGNGGSTTNFSSQVPLAGGDLSNPDLSDLDDGSGRRYITHNAVEDYYFNRSNKEKSMKTGGTRPGHRNDSTSDSRNTEWASFRKRPMQFVKSKELYDPSHDLIEQLRKRNGSPLLQDPAAANDKNSTVEANLSQEAPAQNAQESPPLRQNHSKINTNISKLDSSELFFVDEAGEPTKRDVVLPIRELVVKGVIPPKTRSFSNELEYDETITVGKMQLSTQQDDNGATLVRIPDSRLKNPNPYGSYIANVLHNVLHSPENSTNSESSSETHEEDSEWDFEDIKEVMLEEIDSASEKEIAGEYLKEDSEECVQEEVVSNERFIEEGNARNNTGSPELSSNMQTLHLEESVTNSDGSALNPEFGFLDEDFVVDVSEVSVTNVREGLNDCLYFVRCFRLFADHEHRWISQDIFSDFMTDEIGLPDHRLPAYLRFIKNSIIPQDDLPEPSFSDIPFSDTENEEEDDDMDYPSSDFVSPDMREGLDDLIAYTEKYSSYRNEEYETKSLPISGKGMKKRLLIDDSIALDTESIATLQDKFKTRLDNKSKKRRTKKDFIHEASENSCDMFKKYPFGMHVQNIKDEFELFMRRDAESLLFPPLDPHGNQTIMKFAKHYHTNSLKQGRGNKTHVMAQKSRKTHRNFPNYQLIDQLVRRRPIFMRIDVARPTEIHERKGTSKGKFHTVEGEYVGKDAPEIGQENVGRRMLEKLGWVDGEGLGAQGNKGISEPVMAKVKKNKSGLRHTENTEL</sequence>
<keyword evidence="5" id="KW-0963">Cytoplasm</keyword>
<name>A0A7H9B1C7_ZYGMR</name>
<gene>
    <name evidence="11" type="ORF">HG535_0D00400</name>
</gene>
<evidence type="ECO:0000256" key="1">
    <source>
        <dbReference type="ARBA" id="ARBA00004123"/>
    </source>
</evidence>
<dbReference type="OrthoDB" id="21470at2759"/>
<evidence type="ECO:0000313" key="11">
    <source>
        <dbReference type="EMBL" id="QLG72333.1"/>
    </source>
</evidence>
<dbReference type="GO" id="GO:0003676">
    <property type="term" value="F:nucleic acid binding"/>
    <property type="evidence" value="ECO:0007669"/>
    <property type="project" value="InterPro"/>
</dbReference>
<dbReference type="RefSeq" id="XP_037144061.1">
    <property type="nucleotide sequence ID" value="XM_037288166.1"/>
</dbReference>
<dbReference type="EMBL" id="CP058607">
    <property type="protein sequence ID" value="QLG72333.1"/>
    <property type="molecule type" value="Genomic_DNA"/>
</dbReference>
<evidence type="ECO:0000256" key="7">
    <source>
        <dbReference type="ARBA" id="ARBA00023187"/>
    </source>
</evidence>
<organism evidence="11 12">
    <name type="scientific">Zygotorulaspora mrakii</name>
    <name type="common">Zygosaccharomyces mrakii</name>
    <dbReference type="NCBI Taxonomy" id="42260"/>
    <lineage>
        <taxon>Eukaryota</taxon>
        <taxon>Fungi</taxon>
        <taxon>Dikarya</taxon>
        <taxon>Ascomycota</taxon>
        <taxon>Saccharomycotina</taxon>
        <taxon>Saccharomycetes</taxon>
        <taxon>Saccharomycetales</taxon>
        <taxon>Saccharomycetaceae</taxon>
        <taxon>Zygotorulaspora</taxon>
    </lineage>
</organism>
<dbReference type="KEGG" id="zmk:HG535_0D00400"/>
<feature type="region of interest" description="Disordered" evidence="9">
    <location>
        <begin position="474"/>
        <end position="505"/>
    </location>
</feature>
<dbReference type="GO" id="GO:0006397">
    <property type="term" value="P:mRNA processing"/>
    <property type="evidence" value="ECO:0007669"/>
    <property type="project" value="UniProtKB-KW"/>
</dbReference>
<evidence type="ECO:0000313" key="12">
    <source>
        <dbReference type="Proteomes" id="UP000509704"/>
    </source>
</evidence>
<evidence type="ECO:0000256" key="2">
    <source>
        <dbReference type="ARBA" id="ARBA00004496"/>
    </source>
</evidence>
<protein>
    <recommendedName>
        <fullName evidence="4">Protein SQS1</fullName>
    </recommendedName>
</protein>
<dbReference type="SMART" id="SM00443">
    <property type="entry name" value="G_patch"/>
    <property type="match status" value="1"/>
</dbReference>
<feature type="compositionally biased region" description="Acidic residues" evidence="9">
    <location>
        <begin position="489"/>
        <end position="499"/>
    </location>
</feature>
<dbReference type="AlphaFoldDB" id="A0A7H9B1C7"/>
<dbReference type="Pfam" id="PF01585">
    <property type="entry name" value="G-patch"/>
    <property type="match status" value="1"/>
</dbReference>
<feature type="compositionally biased region" description="Low complexity" evidence="9">
    <location>
        <begin position="291"/>
        <end position="301"/>
    </location>
</feature>
<keyword evidence="7" id="KW-0508">mRNA splicing</keyword>
<evidence type="ECO:0000256" key="6">
    <source>
        <dbReference type="ARBA" id="ARBA00022664"/>
    </source>
</evidence>
<dbReference type="GeneID" id="59236057"/>
<accession>A0A7H9B1C7</accession>
<dbReference type="InterPro" id="IPR034082">
    <property type="entry name" value="R3H_G-patch"/>
</dbReference>
<evidence type="ECO:0000259" key="10">
    <source>
        <dbReference type="PROSITE" id="PS50174"/>
    </source>
</evidence>
<feature type="region of interest" description="Disordered" evidence="9">
    <location>
        <begin position="745"/>
        <end position="776"/>
    </location>
</feature>
<feature type="compositionally biased region" description="Basic residues" evidence="9">
    <location>
        <begin position="14"/>
        <end position="33"/>
    </location>
</feature>
<evidence type="ECO:0000256" key="8">
    <source>
        <dbReference type="ARBA" id="ARBA00023242"/>
    </source>
</evidence>
<keyword evidence="6" id="KW-0507">mRNA processing</keyword>
<dbReference type="GO" id="GO:0005737">
    <property type="term" value="C:cytoplasm"/>
    <property type="evidence" value="ECO:0007669"/>
    <property type="project" value="UniProtKB-SubCell"/>
</dbReference>
<evidence type="ECO:0000256" key="9">
    <source>
        <dbReference type="SAM" id="MobiDB-lite"/>
    </source>
</evidence>
<dbReference type="PANTHER" id="PTHR14195">
    <property type="entry name" value="G PATCH DOMAIN CONTAINING PROTEIN 2"/>
    <property type="match status" value="1"/>
</dbReference>
<evidence type="ECO:0000256" key="3">
    <source>
        <dbReference type="ARBA" id="ARBA00010306"/>
    </source>
</evidence>
<keyword evidence="8" id="KW-0539">Nucleus</keyword>
<proteinExistence type="inferred from homology"/>
<feature type="domain" description="G-patch" evidence="10">
    <location>
        <begin position="726"/>
        <end position="773"/>
    </location>
</feature>
<evidence type="ECO:0000256" key="5">
    <source>
        <dbReference type="ARBA" id="ARBA00022490"/>
    </source>
</evidence>
<reference evidence="11 12" key="1">
    <citation type="submission" date="2020-07" db="EMBL/GenBank/DDBJ databases">
        <title>The yeast mating-type switching endonuclease HO is a domesticated member of an unorthodox homing genetic element family.</title>
        <authorList>
            <person name="Coughlan A.Y."/>
            <person name="Lombardi L."/>
            <person name="Braun-Galleani S."/>
            <person name="Martos A.R."/>
            <person name="Galeote V."/>
            <person name="Bigey F."/>
            <person name="Dequin S."/>
            <person name="Byrne K.P."/>
            <person name="Wolfe K.H."/>
        </authorList>
    </citation>
    <scope>NUCLEOTIDE SEQUENCE [LARGE SCALE GENOMIC DNA]</scope>
    <source>
        <strain evidence="11 12">NRRL Y-6702</strain>
    </source>
</reference>
<dbReference type="PROSITE" id="PS50174">
    <property type="entry name" value="G_PATCH"/>
    <property type="match status" value="1"/>
</dbReference>
<keyword evidence="12" id="KW-1185">Reference proteome</keyword>